<dbReference type="AlphaFoldDB" id="A0ABD1RL62"/>
<keyword evidence="3" id="KW-1185">Reference proteome</keyword>
<sequence length="122" mass="13058">MSGFYFPSVPKLKIRRGGDVEDISPPPPIPSATSNPGVTVLQIPEIMVDSPSFIHLVPEVTSEVPSVSFPARPVPSSGSARQSGKRKAGANSGDEAFWAFTLPPLDRVVETSRNVYLPQSRA</sequence>
<evidence type="ECO:0000313" key="2">
    <source>
        <dbReference type="EMBL" id="KAL2488881.1"/>
    </source>
</evidence>
<feature type="region of interest" description="Disordered" evidence="1">
    <location>
        <begin position="17"/>
        <end position="36"/>
    </location>
</feature>
<name>A0ABD1RL62_9LAMI</name>
<reference evidence="3" key="1">
    <citation type="submission" date="2024-07" db="EMBL/GenBank/DDBJ databases">
        <title>Two chromosome-level genome assemblies of Korean endemic species Abeliophyllum distichum and Forsythia ovata (Oleaceae).</title>
        <authorList>
            <person name="Jang H."/>
        </authorList>
    </citation>
    <scope>NUCLEOTIDE SEQUENCE [LARGE SCALE GENOMIC DNA]</scope>
</reference>
<comment type="caution">
    <text evidence="2">The sequence shown here is derived from an EMBL/GenBank/DDBJ whole genome shotgun (WGS) entry which is preliminary data.</text>
</comment>
<dbReference type="Proteomes" id="UP001604277">
    <property type="component" value="Unassembled WGS sequence"/>
</dbReference>
<evidence type="ECO:0000313" key="3">
    <source>
        <dbReference type="Proteomes" id="UP001604277"/>
    </source>
</evidence>
<accession>A0ABD1RL62</accession>
<evidence type="ECO:0000256" key="1">
    <source>
        <dbReference type="SAM" id="MobiDB-lite"/>
    </source>
</evidence>
<dbReference type="EMBL" id="JBFOLJ010000012">
    <property type="protein sequence ID" value="KAL2488881.1"/>
    <property type="molecule type" value="Genomic_DNA"/>
</dbReference>
<proteinExistence type="predicted"/>
<protein>
    <submittedName>
        <fullName evidence="2">Uncharacterized protein</fullName>
    </submittedName>
</protein>
<feature type="region of interest" description="Disordered" evidence="1">
    <location>
        <begin position="64"/>
        <end position="91"/>
    </location>
</feature>
<gene>
    <name evidence="2" type="ORF">Fot_42173</name>
</gene>
<organism evidence="2 3">
    <name type="scientific">Forsythia ovata</name>
    <dbReference type="NCBI Taxonomy" id="205694"/>
    <lineage>
        <taxon>Eukaryota</taxon>
        <taxon>Viridiplantae</taxon>
        <taxon>Streptophyta</taxon>
        <taxon>Embryophyta</taxon>
        <taxon>Tracheophyta</taxon>
        <taxon>Spermatophyta</taxon>
        <taxon>Magnoliopsida</taxon>
        <taxon>eudicotyledons</taxon>
        <taxon>Gunneridae</taxon>
        <taxon>Pentapetalae</taxon>
        <taxon>asterids</taxon>
        <taxon>lamiids</taxon>
        <taxon>Lamiales</taxon>
        <taxon>Oleaceae</taxon>
        <taxon>Forsythieae</taxon>
        <taxon>Forsythia</taxon>
    </lineage>
</organism>